<gene>
    <name evidence="1" type="ORF">I6G56_15010</name>
</gene>
<accession>A0A7T2TZR4</accession>
<dbReference type="Pfam" id="PF00665">
    <property type="entry name" value="rve"/>
    <property type="match status" value="1"/>
</dbReference>
<name>A0A7U4SRT6_9BURK</name>
<accession>A0A7U4SRT6</accession>
<evidence type="ECO:0000313" key="2">
    <source>
        <dbReference type="Proteomes" id="UP000594943"/>
    </source>
</evidence>
<dbReference type="Gene3D" id="3.30.420.10">
    <property type="entry name" value="Ribonuclease H-like superfamily/Ribonuclease H"/>
    <property type="match status" value="1"/>
</dbReference>
<dbReference type="InterPro" id="IPR015378">
    <property type="entry name" value="Transposase-like_Mu_C"/>
</dbReference>
<dbReference type="InterPro" id="IPR036397">
    <property type="entry name" value="RNaseH_sf"/>
</dbReference>
<dbReference type="RefSeq" id="WP_009916808.1">
    <property type="nucleotide sequence ID" value="NZ_CP013380.1"/>
</dbReference>
<reference evidence="1 2" key="1">
    <citation type="submission" date="2020-12" db="EMBL/GenBank/DDBJ databases">
        <title>FDA dAtabase for Regulatory Grade micrObial Sequences (FDA-ARGOS): Supporting development and validation of Infectious Disease Dx tests.</title>
        <authorList>
            <person name="Nelson B."/>
            <person name="Plummer A."/>
            <person name="Tallon L."/>
            <person name="Sadzewicz L."/>
            <person name="Zhao X."/>
            <person name="Boylan J."/>
            <person name="Ott S."/>
            <person name="Bowen H."/>
            <person name="Vavikolanu K."/>
            <person name="Mehta A."/>
            <person name="Aluvathingal J."/>
            <person name="Nadendla S."/>
            <person name="Myers T."/>
            <person name="Yan Y."/>
            <person name="Sichtig H."/>
        </authorList>
    </citation>
    <scope>NUCLEOTIDE SEQUENCE [LARGE SCALE GENOMIC DNA]</scope>
    <source>
        <strain evidence="1 2">FDAARGOS_899</strain>
    </source>
</reference>
<evidence type="ECO:0000313" key="1">
    <source>
        <dbReference type="EMBL" id="QPS42879.1"/>
    </source>
</evidence>
<dbReference type="KEGG" id="bhg:I6G56_15010"/>
<protein>
    <submittedName>
        <fullName evidence="1">DDE-type integrase/transposase/recombinase</fullName>
    </submittedName>
</protein>
<dbReference type="PANTHER" id="PTHR35004:SF6">
    <property type="entry name" value="TRANSPOSASE"/>
    <property type="match status" value="1"/>
</dbReference>
<dbReference type="AlphaFoldDB" id="A0A7U4SRT6"/>
<dbReference type="InterPro" id="IPR001584">
    <property type="entry name" value="Integrase_cat-core"/>
</dbReference>
<dbReference type="PROSITE" id="PS50994">
    <property type="entry name" value="INTEGRASE"/>
    <property type="match status" value="1"/>
</dbReference>
<sequence length="752" mass="84332">MIDFELIAAALSITKRSAERRATRENWPFDLEAVRGGQRKLFDLANLPADVRKAVERYREIKVRGDAAGRTLKLIEQVRADAEAERAAKNQRAQESLKKLTAELPPGVQARFDARYEIVKSWETWFVTVQPMSRRVSWPTYTKAYNLKEIEVAAAVRSTIPSISPRSLQRWVLEYERVGLAGLIDEKDGRHQRDVNVFTKQPELEKTALALLIDRPNLGIQHLVNLLNQASVDADSGEILFAAPSYDATYRFVTAWRRKHDGLFTAATNPDEWKNKYMTAFGDASADVERLNQRWEMDATPADWMLTDEDGVERRYSASVVIDVYSRRKLVVLAPTPKTETHKYALRLALLLWGVPEEIVTDNGQDYKSRNFIETLAALGIAHYVTAPFSPWQKPHVERGIQTMLHSILEGLSAFIGHSVAERSAIEARRAFSERLFKKGEAVTLAMPASELRALIEQWIRGVYEHAHHEGIGMSPYQRASSYTGPVHRIEDERALDVLLAPPAGKGRYTVTKKGLRIDNAQFIAPELALYVGKDVAVRITPDLGEVIVYHEGEFVCVARNPERTGVSRAEIAVLARRKQREHVKQQMHAIKGTKVDTDRLVRDLVADKAAQAGKLTALPTRTATHTTDELKAAGTAARALDRVVPKADIPADLQRIIDARQAASQVQPTPESNVKKIRPVPETPELRFRKWQELDQLVAAGGTIDDPILTRWYGQYPQTPEFAIAMRKHRQASSPAVPGTATVATVTLAFN</sequence>
<dbReference type="InterPro" id="IPR012337">
    <property type="entry name" value="RNaseH-like_sf"/>
</dbReference>
<dbReference type="GO" id="GO:0015074">
    <property type="term" value="P:DNA integration"/>
    <property type="evidence" value="ECO:0007669"/>
    <property type="project" value="InterPro"/>
</dbReference>
<organism evidence="1 2">
    <name type="scientific">Burkholderia humptydooensis</name>
    <dbReference type="NCBI Taxonomy" id="430531"/>
    <lineage>
        <taxon>Bacteria</taxon>
        <taxon>Pseudomonadati</taxon>
        <taxon>Pseudomonadota</taxon>
        <taxon>Betaproteobacteria</taxon>
        <taxon>Burkholderiales</taxon>
        <taxon>Burkholderiaceae</taxon>
        <taxon>Burkholderia</taxon>
        <taxon>pseudomallei group</taxon>
    </lineage>
</organism>
<dbReference type="Pfam" id="PF09299">
    <property type="entry name" value="Mu-transpos_C"/>
    <property type="match status" value="1"/>
</dbReference>
<dbReference type="SUPFAM" id="SSF53098">
    <property type="entry name" value="Ribonuclease H-like"/>
    <property type="match status" value="1"/>
</dbReference>
<proteinExistence type="predicted"/>
<dbReference type="Proteomes" id="UP000594943">
    <property type="component" value="Chromosome 1"/>
</dbReference>
<dbReference type="PANTHER" id="PTHR35004">
    <property type="entry name" value="TRANSPOSASE RV3428C-RELATED"/>
    <property type="match status" value="1"/>
</dbReference>
<dbReference type="EMBL" id="CP065686">
    <property type="protein sequence ID" value="QPS42879.1"/>
    <property type="molecule type" value="Genomic_DNA"/>
</dbReference>
<dbReference type="GO" id="GO:0003676">
    <property type="term" value="F:nucleic acid binding"/>
    <property type="evidence" value="ECO:0007669"/>
    <property type="project" value="InterPro"/>
</dbReference>